<protein>
    <submittedName>
        <fullName evidence="2">Uncharacterized protein</fullName>
    </submittedName>
</protein>
<keyword evidence="3" id="KW-1185">Reference proteome</keyword>
<name>A0AAV5D050_ELECO</name>
<reference evidence="2" key="2">
    <citation type="submission" date="2021-12" db="EMBL/GenBank/DDBJ databases">
        <title>Resequencing data analysis of finger millet.</title>
        <authorList>
            <person name="Hatakeyama M."/>
            <person name="Aluri S."/>
            <person name="Balachadran M.T."/>
            <person name="Sivarajan S.R."/>
            <person name="Poveda L."/>
            <person name="Shimizu-Inatsugi R."/>
            <person name="Schlapbach R."/>
            <person name="Sreeman S.M."/>
            <person name="Shimizu K.K."/>
        </authorList>
    </citation>
    <scope>NUCLEOTIDE SEQUENCE</scope>
</reference>
<evidence type="ECO:0000256" key="1">
    <source>
        <dbReference type="SAM" id="Phobius"/>
    </source>
</evidence>
<organism evidence="2 3">
    <name type="scientific">Eleusine coracana subsp. coracana</name>
    <dbReference type="NCBI Taxonomy" id="191504"/>
    <lineage>
        <taxon>Eukaryota</taxon>
        <taxon>Viridiplantae</taxon>
        <taxon>Streptophyta</taxon>
        <taxon>Embryophyta</taxon>
        <taxon>Tracheophyta</taxon>
        <taxon>Spermatophyta</taxon>
        <taxon>Magnoliopsida</taxon>
        <taxon>Liliopsida</taxon>
        <taxon>Poales</taxon>
        <taxon>Poaceae</taxon>
        <taxon>PACMAD clade</taxon>
        <taxon>Chloridoideae</taxon>
        <taxon>Cynodonteae</taxon>
        <taxon>Eleusininae</taxon>
        <taxon>Eleusine</taxon>
    </lineage>
</organism>
<keyword evidence="1" id="KW-0812">Transmembrane</keyword>
<dbReference type="AlphaFoldDB" id="A0AAV5D050"/>
<proteinExistence type="predicted"/>
<feature type="transmembrane region" description="Helical" evidence="1">
    <location>
        <begin position="98"/>
        <end position="118"/>
    </location>
</feature>
<accession>A0AAV5D050</accession>
<evidence type="ECO:0000313" key="2">
    <source>
        <dbReference type="EMBL" id="GJN03693.1"/>
    </source>
</evidence>
<feature type="transmembrane region" description="Helical" evidence="1">
    <location>
        <begin position="58"/>
        <end position="78"/>
    </location>
</feature>
<keyword evidence="1" id="KW-1133">Transmembrane helix</keyword>
<gene>
    <name evidence="2" type="primary">ga21165</name>
    <name evidence="2" type="ORF">PR202_ga21165</name>
</gene>
<evidence type="ECO:0000313" key="3">
    <source>
        <dbReference type="Proteomes" id="UP001054889"/>
    </source>
</evidence>
<feature type="transmembrane region" description="Helical" evidence="1">
    <location>
        <begin position="139"/>
        <end position="157"/>
    </location>
</feature>
<sequence>MALFISIIWPGPPSHQPVGDLRTAKSAILLGFVSSLISPAYMQCCLSDGRHDVEQQEMYYQLANFVLAMLGVALLAVDRQFSMAAPGGSPLPPTVVKWMVWLAKVLTGCTVHFDLIVLHLCLKSCAPGFFSFLLGSETLLRPVIRILLLIFLFLYTAT</sequence>
<reference evidence="2" key="1">
    <citation type="journal article" date="2018" name="DNA Res.">
        <title>Multiple hybrid de novo genome assembly of finger millet, an orphan allotetraploid crop.</title>
        <authorList>
            <person name="Hatakeyama M."/>
            <person name="Aluri S."/>
            <person name="Balachadran M.T."/>
            <person name="Sivarajan S.R."/>
            <person name="Patrignani A."/>
            <person name="Gruter S."/>
            <person name="Poveda L."/>
            <person name="Shimizu-Inatsugi R."/>
            <person name="Baeten J."/>
            <person name="Francoijs K.J."/>
            <person name="Nataraja K.N."/>
            <person name="Reddy Y.A.N."/>
            <person name="Phadnis S."/>
            <person name="Ravikumar R.L."/>
            <person name="Schlapbach R."/>
            <person name="Sreeman S.M."/>
            <person name="Shimizu K.K."/>
        </authorList>
    </citation>
    <scope>NUCLEOTIDE SEQUENCE</scope>
</reference>
<comment type="caution">
    <text evidence="2">The sequence shown here is derived from an EMBL/GenBank/DDBJ whole genome shotgun (WGS) entry which is preliminary data.</text>
</comment>
<keyword evidence="1" id="KW-0472">Membrane</keyword>
<dbReference type="EMBL" id="BQKI01000010">
    <property type="protein sequence ID" value="GJN03693.1"/>
    <property type="molecule type" value="Genomic_DNA"/>
</dbReference>
<dbReference type="Proteomes" id="UP001054889">
    <property type="component" value="Unassembled WGS sequence"/>
</dbReference>